<dbReference type="Proteomes" id="UP000054851">
    <property type="component" value="Unassembled WGS sequence"/>
</dbReference>
<sequence length="56" mass="6032">MNNAFAAAAEALALFCRLRNIDAAEMPAREVDILLDLAFEEAAQQAAARSEARRPG</sequence>
<reference evidence="1" key="1">
    <citation type="submission" date="2016-01" db="EMBL/GenBank/DDBJ databases">
        <authorList>
            <person name="Peeters C."/>
        </authorList>
    </citation>
    <scope>NUCLEOTIDE SEQUENCE</scope>
    <source>
        <strain evidence="1">LMG 29322</strain>
    </source>
</reference>
<accession>A0A158C586</accession>
<comment type="caution">
    <text evidence="1">The sequence shown here is derived from an EMBL/GenBank/DDBJ whole genome shotgun (WGS) entry which is preliminary data.</text>
</comment>
<protein>
    <submittedName>
        <fullName evidence="1">Uncharacterized protein</fullName>
    </submittedName>
</protein>
<organism evidence="1 2">
    <name type="scientific">Caballeronia hypogeia</name>
    <dbReference type="NCBI Taxonomy" id="1777140"/>
    <lineage>
        <taxon>Bacteria</taxon>
        <taxon>Pseudomonadati</taxon>
        <taxon>Pseudomonadota</taxon>
        <taxon>Betaproteobacteria</taxon>
        <taxon>Burkholderiales</taxon>
        <taxon>Burkholderiaceae</taxon>
        <taxon>Caballeronia</taxon>
    </lineage>
</organism>
<evidence type="ECO:0000313" key="1">
    <source>
        <dbReference type="EMBL" id="SAK77440.1"/>
    </source>
</evidence>
<evidence type="ECO:0000313" key="2">
    <source>
        <dbReference type="Proteomes" id="UP000054851"/>
    </source>
</evidence>
<dbReference type="AlphaFoldDB" id="A0A158C586"/>
<keyword evidence="2" id="KW-1185">Reference proteome</keyword>
<proteinExistence type="predicted"/>
<name>A0A158C586_9BURK</name>
<gene>
    <name evidence="1" type="ORF">AWB79_04751</name>
</gene>
<dbReference type="STRING" id="1777140.AWB79_04751"/>
<dbReference type="EMBL" id="FCOA02000018">
    <property type="protein sequence ID" value="SAK77440.1"/>
    <property type="molecule type" value="Genomic_DNA"/>
</dbReference>